<protein>
    <submittedName>
        <fullName evidence="1">3413_t:CDS:1</fullName>
    </submittedName>
</protein>
<comment type="caution">
    <text evidence="1">The sequence shown here is derived from an EMBL/GenBank/DDBJ whole genome shotgun (WGS) entry which is preliminary data.</text>
</comment>
<reference evidence="1" key="1">
    <citation type="submission" date="2021-06" db="EMBL/GenBank/DDBJ databases">
        <authorList>
            <person name="Kallberg Y."/>
            <person name="Tangrot J."/>
            <person name="Rosling A."/>
        </authorList>
    </citation>
    <scope>NUCLEOTIDE SEQUENCE</scope>
    <source>
        <strain evidence="1">IL203A</strain>
    </source>
</reference>
<keyword evidence="2" id="KW-1185">Reference proteome</keyword>
<evidence type="ECO:0000313" key="2">
    <source>
        <dbReference type="Proteomes" id="UP000789702"/>
    </source>
</evidence>
<dbReference type="Proteomes" id="UP000789702">
    <property type="component" value="Unassembled WGS sequence"/>
</dbReference>
<accession>A0ACA9K5S9</accession>
<proteinExistence type="predicted"/>
<name>A0ACA9K5S9_9GLOM</name>
<evidence type="ECO:0000313" key="1">
    <source>
        <dbReference type="EMBL" id="CAG8454236.1"/>
    </source>
</evidence>
<dbReference type="EMBL" id="CAJVPU010000548">
    <property type="protein sequence ID" value="CAG8454236.1"/>
    <property type="molecule type" value="Genomic_DNA"/>
</dbReference>
<gene>
    <name evidence="1" type="ORF">DHETER_LOCUS990</name>
</gene>
<organism evidence="1 2">
    <name type="scientific">Dentiscutata heterogama</name>
    <dbReference type="NCBI Taxonomy" id="1316150"/>
    <lineage>
        <taxon>Eukaryota</taxon>
        <taxon>Fungi</taxon>
        <taxon>Fungi incertae sedis</taxon>
        <taxon>Mucoromycota</taxon>
        <taxon>Glomeromycotina</taxon>
        <taxon>Glomeromycetes</taxon>
        <taxon>Diversisporales</taxon>
        <taxon>Gigasporaceae</taxon>
        <taxon>Dentiscutata</taxon>
    </lineage>
</organism>
<sequence>MSNASIAPLLTNVNTTKTRKDIKGKINVQPENLSQHEVLAEILKKLSKIERDYDITESLPGSTYDPEFKQEDSDTNKNRKNDKNRAQWDSINSKSTEDYFKELDVNWEQSERSIKKGISQKSK</sequence>